<dbReference type="NCBIfam" id="TIGR00507">
    <property type="entry name" value="aroE"/>
    <property type="match status" value="1"/>
</dbReference>
<dbReference type="InterPro" id="IPR036291">
    <property type="entry name" value="NAD(P)-bd_dom_sf"/>
</dbReference>
<evidence type="ECO:0000256" key="4">
    <source>
        <dbReference type="ARBA" id="ARBA00022857"/>
    </source>
</evidence>
<feature type="domain" description="Shikimate dehydrogenase substrate binding N-terminal" evidence="8">
    <location>
        <begin position="8"/>
        <end position="86"/>
    </location>
</feature>
<dbReference type="GeneID" id="90533161"/>
<organism evidence="9 10">
    <name type="scientific">Neglectibacter timonensis</name>
    <dbReference type="NCBI Taxonomy" id="1776382"/>
    <lineage>
        <taxon>Bacteria</taxon>
        <taxon>Bacillati</taxon>
        <taxon>Bacillota</taxon>
        <taxon>Clostridia</taxon>
        <taxon>Eubacteriales</taxon>
        <taxon>Oscillospiraceae</taxon>
        <taxon>Neglectibacter</taxon>
    </lineage>
</organism>
<keyword evidence="4 7" id="KW-0521">NADP</keyword>
<dbReference type="CDD" id="cd01065">
    <property type="entry name" value="NAD_bind_Shikimate_DH"/>
    <property type="match status" value="1"/>
</dbReference>
<keyword evidence="5 7" id="KW-0560">Oxidoreductase</keyword>
<feature type="binding site" evidence="7">
    <location>
        <position position="243"/>
    </location>
    <ligand>
        <name>NADP(+)</name>
        <dbReference type="ChEBI" id="CHEBI:58349"/>
    </ligand>
</feature>
<keyword evidence="3 7" id="KW-0028">Amino-acid biosynthesis</keyword>
<feature type="binding site" evidence="7">
    <location>
        <position position="250"/>
    </location>
    <ligand>
        <name>shikimate</name>
        <dbReference type="ChEBI" id="CHEBI:36208"/>
    </ligand>
</feature>
<dbReference type="InterPro" id="IPR022893">
    <property type="entry name" value="Shikimate_DH_fam"/>
</dbReference>
<feature type="binding site" evidence="7">
    <location>
        <begin position="16"/>
        <end position="18"/>
    </location>
    <ligand>
        <name>shikimate</name>
        <dbReference type="ChEBI" id="CHEBI:36208"/>
    </ligand>
</feature>
<keyword evidence="6 7" id="KW-0057">Aromatic amino acid biosynthesis</keyword>
<dbReference type="InterPro" id="IPR046346">
    <property type="entry name" value="Aminoacid_DH-like_N_sf"/>
</dbReference>
<feature type="binding site" evidence="7">
    <location>
        <position position="222"/>
    </location>
    <ligand>
        <name>shikimate</name>
        <dbReference type="ChEBI" id="CHEBI:36208"/>
    </ligand>
</feature>
<dbReference type="SUPFAM" id="SSF51735">
    <property type="entry name" value="NAD(P)-binding Rossmann-fold domains"/>
    <property type="match status" value="1"/>
</dbReference>
<comment type="caution">
    <text evidence="7">Lacks conserved residue(s) required for the propagation of feature annotation.</text>
</comment>
<comment type="similarity">
    <text evidence="7">Belongs to the shikimate dehydrogenase family.</text>
</comment>
<dbReference type="SUPFAM" id="SSF53223">
    <property type="entry name" value="Aminoacid dehydrogenase-like, N-terminal domain"/>
    <property type="match status" value="1"/>
</dbReference>
<evidence type="ECO:0000256" key="3">
    <source>
        <dbReference type="ARBA" id="ARBA00022605"/>
    </source>
</evidence>
<feature type="binding site" evidence="7">
    <location>
        <position position="75"/>
    </location>
    <ligand>
        <name>NADP(+)</name>
        <dbReference type="ChEBI" id="CHEBI:58349"/>
    </ligand>
</feature>
<dbReference type="Gene3D" id="3.40.50.720">
    <property type="entry name" value="NAD(P)-binding Rossmann-like Domain"/>
    <property type="match status" value="1"/>
</dbReference>
<feature type="binding site" evidence="7">
    <location>
        <position position="99"/>
    </location>
    <ligand>
        <name>shikimate</name>
        <dbReference type="ChEBI" id="CHEBI:36208"/>
    </ligand>
</feature>
<feature type="binding site" evidence="7">
    <location>
        <begin position="122"/>
        <end position="126"/>
    </location>
    <ligand>
        <name>NADP(+)</name>
        <dbReference type="ChEBI" id="CHEBI:58349"/>
    </ligand>
</feature>
<dbReference type="RefSeq" id="WP_066866035.1">
    <property type="nucleotide sequence ID" value="NZ_CABKVV010000014.1"/>
</dbReference>
<dbReference type="Gene3D" id="3.40.50.10860">
    <property type="entry name" value="Leucine Dehydrogenase, chain A, domain 1"/>
    <property type="match status" value="1"/>
</dbReference>
<dbReference type="HAMAP" id="MF_00222">
    <property type="entry name" value="Shikimate_DH_AroE"/>
    <property type="match status" value="1"/>
</dbReference>
<evidence type="ECO:0000256" key="5">
    <source>
        <dbReference type="ARBA" id="ARBA00023002"/>
    </source>
</evidence>
<protein>
    <recommendedName>
        <fullName evidence="2 7">Shikimate dehydrogenase (NADP(+))</fullName>
        <shortName evidence="7">SDH</shortName>
        <ecNumber evidence="2 7">1.1.1.25</ecNumber>
    </recommendedName>
</protein>
<dbReference type="Pfam" id="PF08501">
    <property type="entry name" value="Shikimate_dh_N"/>
    <property type="match status" value="1"/>
</dbReference>
<comment type="subunit">
    <text evidence="7">Homodimer.</text>
</comment>
<evidence type="ECO:0000256" key="1">
    <source>
        <dbReference type="ARBA" id="ARBA00004871"/>
    </source>
</evidence>
<evidence type="ECO:0000256" key="6">
    <source>
        <dbReference type="ARBA" id="ARBA00023141"/>
    </source>
</evidence>
<name>A0ABT1S3L5_9FIRM</name>
<dbReference type="PANTHER" id="PTHR21089">
    <property type="entry name" value="SHIKIMATE DEHYDROGENASE"/>
    <property type="match status" value="1"/>
</dbReference>
<evidence type="ECO:0000313" key="9">
    <source>
        <dbReference type="EMBL" id="MCQ4841537.1"/>
    </source>
</evidence>
<dbReference type="EMBL" id="JANFZH010000054">
    <property type="protein sequence ID" value="MCQ4841537.1"/>
    <property type="molecule type" value="Genomic_DNA"/>
</dbReference>
<evidence type="ECO:0000256" key="2">
    <source>
        <dbReference type="ARBA" id="ARBA00012962"/>
    </source>
</evidence>
<comment type="catalytic activity">
    <reaction evidence="7">
        <text>shikimate + NADP(+) = 3-dehydroshikimate + NADPH + H(+)</text>
        <dbReference type="Rhea" id="RHEA:17737"/>
        <dbReference type="ChEBI" id="CHEBI:15378"/>
        <dbReference type="ChEBI" id="CHEBI:16630"/>
        <dbReference type="ChEBI" id="CHEBI:36208"/>
        <dbReference type="ChEBI" id="CHEBI:57783"/>
        <dbReference type="ChEBI" id="CHEBI:58349"/>
        <dbReference type="EC" id="1.1.1.25"/>
    </reaction>
</comment>
<feature type="active site" description="Proton acceptor" evidence="7">
    <location>
        <position position="63"/>
    </location>
</feature>
<evidence type="ECO:0000259" key="8">
    <source>
        <dbReference type="Pfam" id="PF08501"/>
    </source>
</evidence>
<keyword evidence="10" id="KW-1185">Reference proteome</keyword>
<feature type="binding site" evidence="7">
    <location>
        <position position="84"/>
    </location>
    <ligand>
        <name>shikimate</name>
        <dbReference type="ChEBI" id="CHEBI:36208"/>
    </ligand>
</feature>
<dbReference type="Proteomes" id="UP001524473">
    <property type="component" value="Unassembled WGS sequence"/>
</dbReference>
<accession>A0ABT1S3L5</accession>
<dbReference type="EC" id="1.1.1.25" evidence="2 7"/>
<comment type="function">
    <text evidence="7">Involved in the biosynthesis of the chorismate, which leads to the biosynthesis of aromatic amino acids. Catalyzes the reversible NADPH linked reduction of 3-dehydroshikimate (DHSA) to yield shikimate (SA).</text>
</comment>
<sequence>MEPQKIAVIGHPIGHTMSPFIHERLFALSGRPLSYTVLDVPDLKEAIPVLCGLDCFNVTIPHKNAIIPFLDEVEEKAKASGSVNTVQVKQGRLFGYTTDGAGCRAALKNHGAELSGKVLLLGNGGAARAIAFEAAECPGTSLTIVSRENSVEKGQKLCSDLQKYRGVGGEVRVLTYAALESEKTEFDVLINATSAGMYPHTGECPVSEEVVSRCSAVFDAVYNPAKTELLQRAERLGVKAIGGMEMLVFQAVAAHEIWYGTQFKASELAVLCKDAAEEMRRIFGGKA</sequence>
<dbReference type="InterPro" id="IPR011342">
    <property type="entry name" value="Shikimate_DH"/>
</dbReference>
<comment type="pathway">
    <text evidence="1 7">Metabolic intermediate biosynthesis; chorismate biosynthesis; chorismate from D-erythrose 4-phosphate and phosphoenolpyruvate: step 4/7.</text>
</comment>
<dbReference type="PANTHER" id="PTHR21089:SF1">
    <property type="entry name" value="BIFUNCTIONAL 3-DEHYDROQUINATE DEHYDRATASE_SHIKIMATE DEHYDROGENASE, CHLOROPLASTIC"/>
    <property type="match status" value="1"/>
</dbReference>
<evidence type="ECO:0000256" key="7">
    <source>
        <dbReference type="HAMAP-Rule" id="MF_00222"/>
    </source>
</evidence>
<feature type="binding site" evidence="7">
    <location>
        <position position="59"/>
    </location>
    <ligand>
        <name>shikimate</name>
        <dbReference type="ChEBI" id="CHEBI:36208"/>
    </ligand>
</feature>
<evidence type="ECO:0000313" key="10">
    <source>
        <dbReference type="Proteomes" id="UP001524473"/>
    </source>
</evidence>
<proteinExistence type="inferred from homology"/>
<comment type="caution">
    <text evidence="9">The sequence shown here is derived from an EMBL/GenBank/DDBJ whole genome shotgun (WGS) entry which is preliminary data.</text>
</comment>
<feature type="binding site" evidence="7">
    <location>
        <position position="220"/>
    </location>
    <ligand>
        <name>NADP(+)</name>
        <dbReference type="ChEBI" id="CHEBI:58349"/>
    </ligand>
</feature>
<gene>
    <name evidence="7 9" type="primary">aroE</name>
    <name evidence="9" type="ORF">NE695_16630</name>
</gene>
<reference evidence="9 10" key="1">
    <citation type="submission" date="2022-06" db="EMBL/GenBank/DDBJ databases">
        <title>Isolation of gut microbiota from human fecal samples.</title>
        <authorList>
            <person name="Pamer E.G."/>
            <person name="Barat B."/>
            <person name="Waligurski E."/>
            <person name="Medina S."/>
            <person name="Paddock L."/>
            <person name="Mostad J."/>
        </authorList>
    </citation>
    <scope>NUCLEOTIDE SEQUENCE [LARGE SCALE GENOMIC DNA]</scope>
    <source>
        <strain evidence="9 10">DFI.9.73</strain>
    </source>
</reference>
<dbReference type="InterPro" id="IPR013708">
    <property type="entry name" value="Shikimate_DH-bd_N"/>
</dbReference>
<dbReference type="GO" id="GO:0004764">
    <property type="term" value="F:shikimate 3-dehydrogenase (NADP+) activity"/>
    <property type="evidence" value="ECO:0007669"/>
    <property type="project" value="UniProtKB-EC"/>
</dbReference>